<evidence type="ECO:0000313" key="3">
    <source>
        <dbReference type="Proteomes" id="UP000676456"/>
    </source>
</evidence>
<organism evidence="2 3">
    <name type="scientific">Lederbergia citrea</name>
    <dbReference type="NCBI Taxonomy" id="2833581"/>
    <lineage>
        <taxon>Bacteria</taxon>
        <taxon>Bacillati</taxon>
        <taxon>Bacillota</taxon>
        <taxon>Bacilli</taxon>
        <taxon>Bacillales</taxon>
        <taxon>Bacillaceae</taxon>
        <taxon>Lederbergia</taxon>
    </lineage>
</organism>
<dbReference type="Proteomes" id="UP000676456">
    <property type="component" value="Unassembled WGS sequence"/>
</dbReference>
<dbReference type="EMBL" id="JAGYPN010000001">
    <property type="protein sequence ID" value="MBS4222556.1"/>
    <property type="molecule type" value="Genomic_DNA"/>
</dbReference>
<evidence type="ECO:0000256" key="1">
    <source>
        <dbReference type="SAM" id="Phobius"/>
    </source>
</evidence>
<dbReference type="InterPro" id="IPR021320">
    <property type="entry name" value="DUF2905"/>
</dbReference>
<feature type="transmembrane region" description="Helical" evidence="1">
    <location>
        <begin position="45"/>
        <end position="64"/>
    </location>
</feature>
<dbReference type="RefSeq" id="WP_213097499.1">
    <property type="nucleotide sequence ID" value="NZ_JAGYPH010000001.1"/>
</dbReference>
<sequence>MSGISKLLMIVGGAIFLVGFLFQFVKLGKLPGDIIVKKGNTTFFFPVMTSIIISIILTAVLYVVGRFK</sequence>
<name>A0A942Z562_9BACI</name>
<dbReference type="PANTHER" id="PTHR36443:SF1">
    <property type="entry name" value="BSR5223 PROTEIN"/>
    <property type="match status" value="1"/>
</dbReference>
<keyword evidence="1" id="KW-1133">Transmembrane helix</keyword>
<protein>
    <submittedName>
        <fullName evidence="2">DUF2905 domain-containing protein</fullName>
    </submittedName>
</protein>
<dbReference type="Pfam" id="PF11146">
    <property type="entry name" value="DUF2905"/>
    <property type="match status" value="1"/>
</dbReference>
<comment type="caution">
    <text evidence="2">The sequence shown here is derived from an EMBL/GenBank/DDBJ whole genome shotgun (WGS) entry which is preliminary data.</text>
</comment>
<dbReference type="PANTHER" id="PTHR36443">
    <property type="entry name" value="BSR5223 PROTEIN"/>
    <property type="match status" value="1"/>
</dbReference>
<keyword evidence="1" id="KW-0812">Transmembrane</keyword>
<accession>A0A942Z562</accession>
<gene>
    <name evidence="2" type="ORF">KHA91_07265</name>
</gene>
<reference evidence="2 3" key="1">
    <citation type="submission" date="2021-05" db="EMBL/GenBank/DDBJ databases">
        <title>Novel Bacillus species.</title>
        <authorList>
            <person name="Liu G."/>
        </authorList>
    </citation>
    <scope>NUCLEOTIDE SEQUENCE [LARGE SCALE GENOMIC DNA]</scope>
    <source>
        <strain evidence="2 3">FJAT-49682</strain>
    </source>
</reference>
<keyword evidence="3" id="KW-1185">Reference proteome</keyword>
<proteinExistence type="predicted"/>
<evidence type="ECO:0000313" key="2">
    <source>
        <dbReference type="EMBL" id="MBS4222556.1"/>
    </source>
</evidence>
<keyword evidence="1" id="KW-0472">Membrane</keyword>
<dbReference type="AlphaFoldDB" id="A0A942Z562"/>
<feature type="transmembrane region" description="Helical" evidence="1">
    <location>
        <begin position="7"/>
        <end position="25"/>
    </location>
</feature>